<dbReference type="Pfam" id="PF13377">
    <property type="entry name" value="Peripla_BP_3"/>
    <property type="match status" value="1"/>
</dbReference>
<dbReference type="SUPFAM" id="SSF47413">
    <property type="entry name" value="lambda repressor-like DNA-binding domains"/>
    <property type="match status" value="1"/>
</dbReference>
<keyword evidence="3" id="KW-0804">Transcription</keyword>
<keyword evidence="2 5" id="KW-0238">DNA-binding</keyword>
<evidence type="ECO:0000259" key="4">
    <source>
        <dbReference type="PROSITE" id="PS50932"/>
    </source>
</evidence>
<feature type="domain" description="HTH lacI-type" evidence="4">
    <location>
        <begin position="3"/>
        <end position="57"/>
    </location>
</feature>
<dbReference type="PANTHER" id="PTHR30146">
    <property type="entry name" value="LACI-RELATED TRANSCRIPTIONAL REPRESSOR"/>
    <property type="match status" value="1"/>
</dbReference>
<dbReference type="PANTHER" id="PTHR30146:SF109">
    <property type="entry name" value="HTH-TYPE TRANSCRIPTIONAL REGULATOR GALS"/>
    <property type="match status" value="1"/>
</dbReference>
<sequence>MKVTLKQIAERTGVSINTVSMVLRGMSGISAPTRERVRRAAEEMGYRRQLKPAATKQSLCLVSAERHRRDSYSYTEFNRIFMSYAAAHEFSVVTAEAEQFRDDPEGAQRRIEEAGVGGILTLGDIDETLFSRLRRCGLPIVSVGARYYREPVCTFTEDNEMAAHQVVHALMERGFTRIGFAGSPLFSAAFSERYFGFRQSCYRAGLAVQEGDEWLDLLPGIDSEETENSILRHLEQNKSLPEVFFCGNDLLAVTLAKVLRRAGVRVPEDISLIGVDFNQLGQLAEPRLTTVDIGCSRQVEAAVEQLASFIETGTYKPARILMPTTLRWGDSVAYKKAH</sequence>
<dbReference type="InterPro" id="IPR028082">
    <property type="entry name" value="Peripla_BP_I"/>
</dbReference>
<dbReference type="CDD" id="cd01392">
    <property type="entry name" value="HTH_LacI"/>
    <property type="match status" value="1"/>
</dbReference>
<dbReference type="CDD" id="cd06267">
    <property type="entry name" value="PBP1_LacI_sugar_binding-like"/>
    <property type="match status" value="1"/>
</dbReference>
<organism evidence="5 6">
    <name type="scientific">Agathobaculum hominis</name>
    <dbReference type="NCBI Taxonomy" id="2763014"/>
    <lineage>
        <taxon>Bacteria</taxon>
        <taxon>Bacillati</taxon>
        <taxon>Bacillota</taxon>
        <taxon>Clostridia</taxon>
        <taxon>Eubacteriales</taxon>
        <taxon>Butyricicoccaceae</taxon>
        <taxon>Agathobaculum</taxon>
    </lineage>
</organism>
<evidence type="ECO:0000313" key="5">
    <source>
        <dbReference type="EMBL" id="MBC5696293.1"/>
    </source>
</evidence>
<evidence type="ECO:0000256" key="3">
    <source>
        <dbReference type="ARBA" id="ARBA00023163"/>
    </source>
</evidence>
<dbReference type="SUPFAM" id="SSF53822">
    <property type="entry name" value="Periplasmic binding protein-like I"/>
    <property type="match status" value="1"/>
</dbReference>
<dbReference type="EMBL" id="JACOPK010000009">
    <property type="protein sequence ID" value="MBC5696293.1"/>
    <property type="molecule type" value="Genomic_DNA"/>
</dbReference>
<evidence type="ECO:0000256" key="1">
    <source>
        <dbReference type="ARBA" id="ARBA00023015"/>
    </source>
</evidence>
<dbReference type="Gene3D" id="3.40.50.2300">
    <property type="match status" value="2"/>
</dbReference>
<proteinExistence type="predicted"/>
<dbReference type="GO" id="GO:0003677">
    <property type="term" value="F:DNA binding"/>
    <property type="evidence" value="ECO:0007669"/>
    <property type="project" value="UniProtKB-KW"/>
</dbReference>
<evidence type="ECO:0000313" key="6">
    <source>
        <dbReference type="Proteomes" id="UP000641741"/>
    </source>
</evidence>
<evidence type="ECO:0000256" key="2">
    <source>
        <dbReference type="ARBA" id="ARBA00023125"/>
    </source>
</evidence>
<keyword evidence="6" id="KW-1185">Reference proteome</keyword>
<name>A0ABR7GPR9_9FIRM</name>
<dbReference type="Pfam" id="PF00356">
    <property type="entry name" value="LacI"/>
    <property type="match status" value="1"/>
</dbReference>
<dbReference type="InterPro" id="IPR046335">
    <property type="entry name" value="LacI/GalR-like_sensor"/>
</dbReference>
<dbReference type="InterPro" id="IPR000843">
    <property type="entry name" value="HTH_LacI"/>
</dbReference>
<reference evidence="5 6" key="1">
    <citation type="submission" date="2020-08" db="EMBL/GenBank/DDBJ databases">
        <title>Genome public.</title>
        <authorList>
            <person name="Liu C."/>
            <person name="Sun Q."/>
        </authorList>
    </citation>
    <scope>NUCLEOTIDE SEQUENCE [LARGE SCALE GENOMIC DNA]</scope>
    <source>
        <strain evidence="5 6">M2</strain>
    </source>
</reference>
<dbReference type="InterPro" id="IPR010982">
    <property type="entry name" value="Lambda_DNA-bd_dom_sf"/>
</dbReference>
<accession>A0ABR7GPR9</accession>
<keyword evidence="1" id="KW-0805">Transcription regulation</keyword>
<gene>
    <name evidence="5" type="ORF">H8S02_10110</name>
</gene>
<dbReference type="Gene3D" id="1.10.260.40">
    <property type="entry name" value="lambda repressor-like DNA-binding domains"/>
    <property type="match status" value="1"/>
</dbReference>
<dbReference type="Proteomes" id="UP000641741">
    <property type="component" value="Unassembled WGS sequence"/>
</dbReference>
<dbReference type="SMART" id="SM00354">
    <property type="entry name" value="HTH_LACI"/>
    <property type="match status" value="1"/>
</dbReference>
<protein>
    <submittedName>
        <fullName evidence="5">LacI family DNA-binding transcriptional regulator</fullName>
    </submittedName>
</protein>
<dbReference type="RefSeq" id="WP_186970403.1">
    <property type="nucleotide sequence ID" value="NZ_JACOPK010000009.1"/>
</dbReference>
<comment type="caution">
    <text evidence="5">The sequence shown here is derived from an EMBL/GenBank/DDBJ whole genome shotgun (WGS) entry which is preliminary data.</text>
</comment>
<dbReference type="PROSITE" id="PS50932">
    <property type="entry name" value="HTH_LACI_2"/>
    <property type="match status" value="1"/>
</dbReference>